<protein>
    <submittedName>
        <fullName evidence="1">Uncharacterized protein</fullName>
    </submittedName>
</protein>
<dbReference type="EMBL" id="JACEIK010005598">
    <property type="protein sequence ID" value="MCE0481874.1"/>
    <property type="molecule type" value="Genomic_DNA"/>
</dbReference>
<sequence length="80" mass="8944">DREGCIGEGQEICAPEQLVVLDYDVDMDIFIILGRYFLSMGRAIYGFGETRDHVRVKDEKITSKAGKGHLLPIDVGNIFV</sequence>
<accession>A0ABS8VQ33</accession>
<organism evidence="1 2">
    <name type="scientific">Datura stramonium</name>
    <name type="common">Jimsonweed</name>
    <name type="synonym">Common thornapple</name>
    <dbReference type="NCBI Taxonomy" id="4076"/>
    <lineage>
        <taxon>Eukaryota</taxon>
        <taxon>Viridiplantae</taxon>
        <taxon>Streptophyta</taxon>
        <taxon>Embryophyta</taxon>
        <taxon>Tracheophyta</taxon>
        <taxon>Spermatophyta</taxon>
        <taxon>Magnoliopsida</taxon>
        <taxon>eudicotyledons</taxon>
        <taxon>Gunneridae</taxon>
        <taxon>Pentapetalae</taxon>
        <taxon>asterids</taxon>
        <taxon>lamiids</taxon>
        <taxon>Solanales</taxon>
        <taxon>Solanaceae</taxon>
        <taxon>Solanoideae</taxon>
        <taxon>Datureae</taxon>
        <taxon>Datura</taxon>
    </lineage>
</organism>
<gene>
    <name evidence="1" type="ORF">HAX54_039972</name>
</gene>
<name>A0ABS8VQ33_DATST</name>
<dbReference type="Proteomes" id="UP000823775">
    <property type="component" value="Unassembled WGS sequence"/>
</dbReference>
<evidence type="ECO:0000313" key="2">
    <source>
        <dbReference type="Proteomes" id="UP000823775"/>
    </source>
</evidence>
<evidence type="ECO:0000313" key="1">
    <source>
        <dbReference type="EMBL" id="MCE0481874.1"/>
    </source>
</evidence>
<proteinExistence type="predicted"/>
<comment type="caution">
    <text evidence="1">The sequence shown here is derived from an EMBL/GenBank/DDBJ whole genome shotgun (WGS) entry which is preliminary data.</text>
</comment>
<feature type="non-terminal residue" evidence="1">
    <location>
        <position position="1"/>
    </location>
</feature>
<reference evidence="1 2" key="1">
    <citation type="journal article" date="2021" name="BMC Genomics">
        <title>Datura genome reveals duplications of psychoactive alkaloid biosynthetic genes and high mutation rate following tissue culture.</title>
        <authorList>
            <person name="Rajewski A."/>
            <person name="Carter-House D."/>
            <person name="Stajich J."/>
            <person name="Litt A."/>
        </authorList>
    </citation>
    <scope>NUCLEOTIDE SEQUENCE [LARGE SCALE GENOMIC DNA]</scope>
    <source>
        <strain evidence="1">AR-01</strain>
    </source>
</reference>
<keyword evidence="2" id="KW-1185">Reference proteome</keyword>
<feature type="non-terminal residue" evidence="1">
    <location>
        <position position="80"/>
    </location>
</feature>